<dbReference type="RefSeq" id="WP_089693232.1">
    <property type="nucleotide sequence ID" value="NZ_FNHL01000001.1"/>
</dbReference>
<evidence type="ECO:0000256" key="1">
    <source>
        <dbReference type="SAM" id="MobiDB-lite"/>
    </source>
</evidence>
<dbReference type="Proteomes" id="UP000199451">
    <property type="component" value="Unassembled WGS sequence"/>
</dbReference>
<dbReference type="Pfam" id="PF23379">
    <property type="entry name" value="DUF7096"/>
    <property type="match status" value="1"/>
</dbReference>
<dbReference type="STRING" id="660521.SAMN04487949_0223"/>
<dbReference type="InterPro" id="IPR055522">
    <property type="entry name" value="DUF7096"/>
</dbReference>
<protein>
    <recommendedName>
        <fullName evidence="2">DUF7096 domain-containing protein</fullName>
    </recommendedName>
</protein>
<feature type="compositionally biased region" description="Acidic residues" evidence="1">
    <location>
        <begin position="314"/>
        <end position="342"/>
    </location>
</feature>
<gene>
    <name evidence="3" type="ORF">SAMN04487949_0223</name>
</gene>
<sequence length="590" mass="64041">MRQRIGVLLVTALLLVGTVVPAAAGAMAVTGDTNGPNAVGGALVAQQSNETAGNETTNDSVDVSTGAQLATVLAVTNDDIQTEVDETAFDVEYEDGDDETRVEAVATRGAALRERAEAIRADYETATAAYENGSITASQYAQRLATLNARAENVVRSYERLEVRSEGLSALELRAAGLNESALRTSVSDLDDLRGVGAAALFERFTGEREGELELRTADGLRIEFESEDGEESREFSRPRDADRNITVSQSAALDTAQDILSTPANGEWTLERASVHPESGYYKFEFVLDSASSEGEAEVRVDGSTGEVFRLEEEIEARDGDDEDDDRDDADNDRDDDDDDRDDRRERLRLLVVDGTVAPGESVTVQVLADGTPVEGATVTLNDRSIGTTDADGTVDVTLPTDGEAEFRAEHGEAEGELEFEFGEDDDDRIVRDLRVDAEQTDGRVTVTVTYQGNGVADATVFADGERVGTTDADGVVSFDATIREDLELEIVKGEFEAELTLVADGDTLRVGEVEVDGDDDSDDDRERDDESDDDRDRDDDDSDDRDEEDRERDDDDDESDDDRDRDDDDSEDDDRDDDDSDSGSDGGR</sequence>
<dbReference type="OrthoDB" id="206411at2157"/>
<evidence type="ECO:0000313" key="3">
    <source>
        <dbReference type="EMBL" id="SDL93313.1"/>
    </source>
</evidence>
<feature type="region of interest" description="Disordered" evidence="1">
    <location>
        <begin position="226"/>
        <end position="245"/>
    </location>
</feature>
<feature type="compositionally biased region" description="Acidic residues" evidence="1">
    <location>
        <begin position="515"/>
        <end position="584"/>
    </location>
</feature>
<keyword evidence="4" id="KW-1185">Reference proteome</keyword>
<dbReference type="AlphaFoldDB" id="A0A1G9P446"/>
<evidence type="ECO:0000259" key="2">
    <source>
        <dbReference type="Pfam" id="PF23379"/>
    </source>
</evidence>
<reference evidence="4" key="1">
    <citation type="submission" date="2016-10" db="EMBL/GenBank/DDBJ databases">
        <authorList>
            <person name="Varghese N."/>
            <person name="Submissions S."/>
        </authorList>
    </citation>
    <scope>NUCLEOTIDE SEQUENCE [LARGE SCALE GENOMIC DNA]</scope>
    <source>
        <strain evidence="4">CGMCC 1.10119</strain>
    </source>
</reference>
<feature type="domain" description="DUF7096" evidence="2">
    <location>
        <begin position="7"/>
        <end position="185"/>
    </location>
</feature>
<proteinExistence type="predicted"/>
<feature type="region of interest" description="Disordered" evidence="1">
    <location>
        <begin position="512"/>
        <end position="590"/>
    </location>
</feature>
<name>A0A1G9P446_9EURY</name>
<dbReference type="EMBL" id="FNHL01000001">
    <property type="protein sequence ID" value="SDL93313.1"/>
    <property type="molecule type" value="Genomic_DNA"/>
</dbReference>
<accession>A0A1G9P446</accession>
<evidence type="ECO:0000313" key="4">
    <source>
        <dbReference type="Proteomes" id="UP000199451"/>
    </source>
</evidence>
<feature type="region of interest" description="Disordered" evidence="1">
    <location>
        <begin position="294"/>
        <end position="343"/>
    </location>
</feature>
<feature type="compositionally biased region" description="Basic and acidic residues" evidence="1">
    <location>
        <begin position="233"/>
        <end position="244"/>
    </location>
</feature>
<organism evidence="3 4">
    <name type="scientific">Halogranum gelatinilyticum</name>
    <dbReference type="NCBI Taxonomy" id="660521"/>
    <lineage>
        <taxon>Archaea</taxon>
        <taxon>Methanobacteriati</taxon>
        <taxon>Methanobacteriota</taxon>
        <taxon>Stenosarchaea group</taxon>
        <taxon>Halobacteria</taxon>
        <taxon>Halobacteriales</taxon>
        <taxon>Haloferacaceae</taxon>
    </lineage>
</organism>